<comment type="caution">
    <text evidence="3">The sequence shown here is derived from an EMBL/GenBank/DDBJ whole genome shotgun (WGS) entry which is preliminary data.</text>
</comment>
<keyword evidence="1" id="KW-0472">Membrane</keyword>
<evidence type="ECO:0000313" key="3">
    <source>
        <dbReference type="EMBL" id="NEM90837.1"/>
    </source>
</evidence>
<organism evidence="3 4">
    <name type="scientific">Galbitalea soli</name>
    <dbReference type="NCBI Taxonomy" id="1268042"/>
    <lineage>
        <taxon>Bacteria</taxon>
        <taxon>Bacillati</taxon>
        <taxon>Actinomycetota</taxon>
        <taxon>Actinomycetes</taxon>
        <taxon>Micrococcales</taxon>
        <taxon>Microbacteriaceae</taxon>
        <taxon>Galbitalea</taxon>
    </lineage>
</organism>
<dbReference type="AlphaFoldDB" id="A0A7C9TPL1"/>
<keyword evidence="4" id="KW-1185">Reference proteome</keyword>
<dbReference type="Pfam" id="PF13828">
    <property type="entry name" value="DUF4190"/>
    <property type="match status" value="1"/>
</dbReference>
<dbReference type="InterPro" id="IPR025241">
    <property type="entry name" value="DUF4190"/>
</dbReference>
<dbReference type="Proteomes" id="UP000479756">
    <property type="component" value="Unassembled WGS sequence"/>
</dbReference>
<reference evidence="3 4" key="1">
    <citation type="journal article" date="2014" name="Int. J. Syst. Evol. Microbiol.">
        <title>Description of Galbitalea soli gen. nov., sp. nov., and Frondihabitans sucicola sp. nov.</title>
        <authorList>
            <person name="Kim S.J."/>
            <person name="Lim J.M."/>
            <person name="Ahn J.H."/>
            <person name="Weon H.Y."/>
            <person name="Hamada M."/>
            <person name="Suzuki K."/>
            <person name="Ahn T.Y."/>
            <person name="Kwon S.W."/>
        </authorList>
    </citation>
    <scope>NUCLEOTIDE SEQUENCE [LARGE SCALE GENOMIC DNA]</scope>
    <source>
        <strain evidence="3 4">NBRC 108727</strain>
    </source>
</reference>
<gene>
    <name evidence="3" type="ORF">G3T37_05660</name>
</gene>
<feature type="transmembrane region" description="Helical" evidence="1">
    <location>
        <begin position="39"/>
        <end position="64"/>
    </location>
</feature>
<dbReference type="EMBL" id="JAAGWZ010000001">
    <property type="protein sequence ID" value="NEM90837.1"/>
    <property type="molecule type" value="Genomic_DNA"/>
</dbReference>
<feature type="transmembrane region" description="Helical" evidence="1">
    <location>
        <begin position="76"/>
        <end position="104"/>
    </location>
</feature>
<evidence type="ECO:0000259" key="2">
    <source>
        <dbReference type="Pfam" id="PF13828"/>
    </source>
</evidence>
<name>A0A7C9TPL1_9MICO</name>
<proteinExistence type="predicted"/>
<keyword evidence="1" id="KW-1133">Transmembrane helix</keyword>
<sequence length="118" mass="12263">MTVVPPGPDQPNPQPQNPYIQAQPVYLVAQPKGLSVTSLVLGLVSIFFGFTFFVPLTGLILGILGVRREPAGRGMAIAGSVLSGIMLLGWVIVAGFFVLFWLGLAGATGAAVLNSPSQ</sequence>
<feature type="domain" description="DUF4190" evidence="2">
    <location>
        <begin position="34"/>
        <end position="92"/>
    </location>
</feature>
<protein>
    <submittedName>
        <fullName evidence="3">DUF4190 domain-containing protein</fullName>
    </submittedName>
</protein>
<evidence type="ECO:0000256" key="1">
    <source>
        <dbReference type="SAM" id="Phobius"/>
    </source>
</evidence>
<keyword evidence="1" id="KW-0812">Transmembrane</keyword>
<evidence type="ECO:0000313" key="4">
    <source>
        <dbReference type="Proteomes" id="UP000479756"/>
    </source>
</evidence>
<dbReference type="RefSeq" id="WP_163472441.1">
    <property type="nucleotide sequence ID" value="NZ_JAAGWZ010000001.1"/>
</dbReference>
<accession>A0A7C9TPL1</accession>